<reference evidence="1 2" key="1">
    <citation type="submission" date="2023-11" db="EMBL/GenBank/DDBJ databases">
        <title>Halocaridina rubra genome assembly.</title>
        <authorList>
            <person name="Smith C."/>
        </authorList>
    </citation>
    <scope>NUCLEOTIDE SEQUENCE [LARGE SCALE GENOMIC DNA]</scope>
    <source>
        <strain evidence="1">EP-1</strain>
        <tissue evidence="1">Whole</tissue>
    </source>
</reference>
<sequence>FHLVSASELLGCWLCPKGSTRCCLYAHPTATGRPLSVGVGVGGCKHSVGKGVGAGLTLEYCERDRGLKWRVRDVVLLHAAPEVVLAWHHALWTLIN</sequence>
<feature type="non-terminal residue" evidence="1">
    <location>
        <position position="96"/>
    </location>
</feature>
<evidence type="ECO:0000313" key="2">
    <source>
        <dbReference type="Proteomes" id="UP001381693"/>
    </source>
</evidence>
<keyword evidence="2" id="KW-1185">Reference proteome</keyword>
<comment type="caution">
    <text evidence="1">The sequence shown here is derived from an EMBL/GenBank/DDBJ whole genome shotgun (WGS) entry which is preliminary data.</text>
</comment>
<dbReference type="AlphaFoldDB" id="A0AAN8XJ09"/>
<evidence type="ECO:0000313" key="1">
    <source>
        <dbReference type="EMBL" id="KAK7082548.1"/>
    </source>
</evidence>
<feature type="non-terminal residue" evidence="1">
    <location>
        <position position="1"/>
    </location>
</feature>
<protein>
    <submittedName>
        <fullName evidence="1">Uncharacterized protein</fullName>
    </submittedName>
</protein>
<proteinExistence type="predicted"/>
<dbReference type="Proteomes" id="UP001381693">
    <property type="component" value="Unassembled WGS sequence"/>
</dbReference>
<organism evidence="1 2">
    <name type="scientific">Halocaridina rubra</name>
    <name type="common">Hawaiian red shrimp</name>
    <dbReference type="NCBI Taxonomy" id="373956"/>
    <lineage>
        <taxon>Eukaryota</taxon>
        <taxon>Metazoa</taxon>
        <taxon>Ecdysozoa</taxon>
        <taxon>Arthropoda</taxon>
        <taxon>Crustacea</taxon>
        <taxon>Multicrustacea</taxon>
        <taxon>Malacostraca</taxon>
        <taxon>Eumalacostraca</taxon>
        <taxon>Eucarida</taxon>
        <taxon>Decapoda</taxon>
        <taxon>Pleocyemata</taxon>
        <taxon>Caridea</taxon>
        <taxon>Atyoidea</taxon>
        <taxon>Atyidae</taxon>
        <taxon>Halocaridina</taxon>
    </lineage>
</organism>
<gene>
    <name evidence="1" type="ORF">SK128_021653</name>
</gene>
<dbReference type="EMBL" id="JAXCGZ010003975">
    <property type="protein sequence ID" value="KAK7082548.1"/>
    <property type="molecule type" value="Genomic_DNA"/>
</dbReference>
<accession>A0AAN8XJ09</accession>
<name>A0AAN8XJ09_HALRR</name>